<dbReference type="AlphaFoldDB" id="A0A2R6B471"/>
<dbReference type="EMBL" id="NEXH01000050">
    <property type="protein sequence ID" value="PSN93406.1"/>
    <property type="molecule type" value="Genomic_DNA"/>
</dbReference>
<dbReference type="SUPFAM" id="SSF88713">
    <property type="entry name" value="Glycoside hydrolase/deacetylase"/>
    <property type="match status" value="1"/>
</dbReference>
<dbReference type="Proteomes" id="UP000241284">
    <property type="component" value="Unassembled WGS sequence"/>
</dbReference>
<dbReference type="InterPro" id="IPR002509">
    <property type="entry name" value="NODB_dom"/>
</dbReference>
<evidence type="ECO:0000259" key="1">
    <source>
        <dbReference type="PROSITE" id="PS51677"/>
    </source>
</evidence>
<dbReference type="PANTHER" id="PTHR47561:SF1">
    <property type="entry name" value="POLYSACCHARIDE DEACETYLASE FAMILY PROTEIN (AFU_ORTHOLOGUE AFUA_6G05030)"/>
    <property type="match status" value="1"/>
</dbReference>
<organism evidence="2 3">
    <name type="scientific">Candidatus Marsarchaeota G2 archaeon ECH_B_2</name>
    <dbReference type="NCBI Taxonomy" id="1978160"/>
    <lineage>
        <taxon>Archaea</taxon>
        <taxon>Candidatus Marsarchaeota</taxon>
        <taxon>Candidatus Marsarchaeota group 2</taxon>
    </lineage>
</organism>
<feature type="domain" description="NodB homology" evidence="1">
    <location>
        <begin position="39"/>
        <end position="173"/>
    </location>
</feature>
<dbReference type="Gene3D" id="3.20.20.370">
    <property type="entry name" value="Glycoside hydrolase/deacetylase"/>
    <property type="match status" value="1"/>
</dbReference>
<dbReference type="PANTHER" id="PTHR47561">
    <property type="entry name" value="POLYSACCHARIDE DEACETYLASE FAMILY PROTEIN (AFU_ORTHOLOGUE AFUA_6G05030)"/>
    <property type="match status" value="1"/>
</dbReference>
<dbReference type="InterPro" id="IPR011330">
    <property type="entry name" value="Glyco_hydro/deAcase_b/a-brl"/>
</dbReference>
<evidence type="ECO:0000313" key="2">
    <source>
        <dbReference type="EMBL" id="PSN93406.1"/>
    </source>
</evidence>
<dbReference type="PROSITE" id="PS51677">
    <property type="entry name" value="NODB"/>
    <property type="match status" value="1"/>
</dbReference>
<gene>
    <name evidence="2" type="ORF">B9Q06_12135</name>
</gene>
<comment type="caution">
    <text evidence="2">The sequence shown here is derived from an EMBL/GenBank/DDBJ whole genome shotgun (WGS) entry which is preliminary data.</text>
</comment>
<reference evidence="2 3" key="1">
    <citation type="submission" date="2017-04" db="EMBL/GenBank/DDBJ databases">
        <title>Novel microbial lineages endemic to geothermal iron-oxide mats fill important gaps in the evolutionary history of Archaea.</title>
        <authorList>
            <person name="Jay Z.J."/>
            <person name="Beam J.P."/>
            <person name="Dlakic M."/>
            <person name="Rusch D.B."/>
            <person name="Kozubal M.A."/>
            <person name="Inskeep W.P."/>
        </authorList>
    </citation>
    <scope>NUCLEOTIDE SEQUENCE [LARGE SCALE GENOMIC DNA]</scope>
    <source>
        <strain evidence="2">ECH_B_2</strain>
    </source>
</reference>
<accession>A0A2R6B471</accession>
<sequence>MRSSGVVWPDGQRVAVCLTWDVDGESALYSRQAERSRNQLGELHQRSYGPEVGVWKILSLLEKYELPATFYVPGYIADRYVSVVREIVERKYPVGLHGYLHESMDTLTREQEEDVIVRAKRSLSNLLGREPILYRAPSWELNRWTPDLLIKHGIISDSSLMDDEVPYALETDSGHLIEIPIQWILDDAEYWLHTRANRDKPISDPDTTLKIWEREFKGYYEHSGCYVLTLHPFISGRWVYMQTIEALIRYIRKFPRVWWTTVEEVTRYSESLLKVGQLRVKKPVPPEPTVQRR</sequence>
<name>A0A2R6B471_9ARCH</name>
<dbReference type="Pfam" id="PF01522">
    <property type="entry name" value="Polysacc_deac_1"/>
    <property type="match status" value="1"/>
</dbReference>
<proteinExistence type="predicted"/>
<evidence type="ECO:0000313" key="3">
    <source>
        <dbReference type="Proteomes" id="UP000241284"/>
    </source>
</evidence>
<dbReference type="GO" id="GO:0005975">
    <property type="term" value="P:carbohydrate metabolic process"/>
    <property type="evidence" value="ECO:0007669"/>
    <property type="project" value="InterPro"/>
</dbReference>
<dbReference type="GO" id="GO:0016810">
    <property type="term" value="F:hydrolase activity, acting on carbon-nitrogen (but not peptide) bonds"/>
    <property type="evidence" value="ECO:0007669"/>
    <property type="project" value="InterPro"/>
</dbReference>
<protein>
    <recommendedName>
        <fullName evidence="1">NodB homology domain-containing protein</fullName>
    </recommendedName>
</protein>